<gene>
    <name evidence="1" type="ORF">BJ212DRAFT_1450139</name>
</gene>
<dbReference type="AlphaFoldDB" id="A0A9P7DQH0"/>
<name>A0A9P7DQH0_9AGAM</name>
<protein>
    <submittedName>
        <fullName evidence="1">Uncharacterized protein</fullName>
    </submittedName>
</protein>
<proteinExistence type="predicted"/>
<dbReference type="Proteomes" id="UP000807769">
    <property type="component" value="Unassembled WGS sequence"/>
</dbReference>
<organism evidence="1 2">
    <name type="scientific">Suillus subaureus</name>
    <dbReference type="NCBI Taxonomy" id="48587"/>
    <lineage>
        <taxon>Eukaryota</taxon>
        <taxon>Fungi</taxon>
        <taxon>Dikarya</taxon>
        <taxon>Basidiomycota</taxon>
        <taxon>Agaricomycotina</taxon>
        <taxon>Agaricomycetes</taxon>
        <taxon>Agaricomycetidae</taxon>
        <taxon>Boletales</taxon>
        <taxon>Suillineae</taxon>
        <taxon>Suillaceae</taxon>
        <taxon>Suillus</taxon>
    </lineage>
</organism>
<accession>A0A9P7DQH0</accession>
<keyword evidence="2" id="KW-1185">Reference proteome</keyword>
<dbReference type="RefSeq" id="XP_041185947.1">
    <property type="nucleotide sequence ID" value="XM_041338794.1"/>
</dbReference>
<sequence>MNDTRSHSHFGAPLLNHTANPPSLLKSYRRDLTPCPSHLHPHLQLAAAPAETQDSKITYAQLEHILDVMGLSWAQLTKETYVGLLVFHVFCNMNSITEDQRCPVNPMLLLSFLSSCAGSHSGLALANFTVAIRAWHLLHGRLWLISHSELKTLLKGAKAVAPEHPIIHPQPLNLNEPLDAAIFACLMTSFYCIAQLGEFTVKTIKGFNPKKHISRAGVSESTDQHGFLFLLHNGNPITKFHIPSTKTYTTTGEDTFWATQDGLSDPRAVLINHFCMNPAHDDALLFAWRYHKGIQPLSKAELVKRVATVTVTTNLPNLKGHGLHIRGTLEYLLWEIPFDIVKSMGRWSSDTFTLYLRDHTLILAPPLSMTLTAPYMQALSVLEPFTCYTQPPMR</sequence>
<dbReference type="EMBL" id="JABBWG010000108">
    <property type="protein sequence ID" value="KAG1800682.1"/>
    <property type="molecule type" value="Genomic_DNA"/>
</dbReference>
<evidence type="ECO:0000313" key="1">
    <source>
        <dbReference type="EMBL" id="KAG1800682.1"/>
    </source>
</evidence>
<reference evidence="1" key="1">
    <citation type="journal article" date="2020" name="New Phytol.">
        <title>Comparative genomics reveals dynamic genome evolution in host specialist ectomycorrhizal fungi.</title>
        <authorList>
            <person name="Lofgren L.A."/>
            <person name="Nguyen N.H."/>
            <person name="Vilgalys R."/>
            <person name="Ruytinx J."/>
            <person name="Liao H.L."/>
            <person name="Branco S."/>
            <person name="Kuo A."/>
            <person name="LaButti K."/>
            <person name="Lipzen A."/>
            <person name="Andreopoulos W."/>
            <person name="Pangilinan J."/>
            <person name="Riley R."/>
            <person name="Hundley H."/>
            <person name="Na H."/>
            <person name="Barry K."/>
            <person name="Grigoriev I.V."/>
            <person name="Stajich J.E."/>
            <person name="Kennedy P.G."/>
        </authorList>
    </citation>
    <scope>NUCLEOTIDE SEQUENCE</scope>
    <source>
        <strain evidence="1">MN1</strain>
    </source>
</reference>
<evidence type="ECO:0000313" key="2">
    <source>
        <dbReference type="Proteomes" id="UP000807769"/>
    </source>
</evidence>
<dbReference type="OrthoDB" id="2678913at2759"/>
<dbReference type="GeneID" id="64632810"/>
<comment type="caution">
    <text evidence="1">The sequence shown here is derived from an EMBL/GenBank/DDBJ whole genome shotgun (WGS) entry which is preliminary data.</text>
</comment>